<dbReference type="InterPro" id="IPR020904">
    <property type="entry name" value="Sc_DH/Rdtase_CS"/>
</dbReference>
<dbReference type="PRINTS" id="PR00081">
    <property type="entry name" value="GDHRDH"/>
</dbReference>
<dbReference type="EMBL" id="CAWUHB010000012">
    <property type="protein sequence ID" value="CAK7216854.1"/>
    <property type="molecule type" value="Genomic_DNA"/>
</dbReference>
<evidence type="ECO:0000256" key="5">
    <source>
        <dbReference type="ARBA" id="ARBA00023002"/>
    </source>
</evidence>
<evidence type="ECO:0000313" key="10">
    <source>
        <dbReference type="Proteomes" id="UP001642405"/>
    </source>
</evidence>
<reference evidence="9 10" key="1">
    <citation type="submission" date="2024-01" db="EMBL/GenBank/DDBJ databases">
        <authorList>
            <person name="Allen C."/>
            <person name="Tagirdzhanova G."/>
        </authorList>
    </citation>
    <scope>NUCLEOTIDE SEQUENCE [LARGE SCALE GENOMIC DNA]</scope>
</reference>
<keyword evidence="5" id="KW-0560">Oxidoreductase</keyword>
<protein>
    <recommendedName>
        <fullName evidence="8">Prolyl 4-hydroxylase alpha subunit domain-containing protein</fullName>
    </recommendedName>
</protein>
<evidence type="ECO:0000256" key="6">
    <source>
        <dbReference type="ARBA" id="ARBA00037096"/>
    </source>
</evidence>
<evidence type="ECO:0000256" key="1">
    <source>
        <dbReference type="ARBA" id="ARBA00001961"/>
    </source>
</evidence>
<dbReference type="Proteomes" id="UP001642405">
    <property type="component" value="Unassembled WGS sequence"/>
</dbReference>
<keyword evidence="10" id="KW-1185">Reference proteome</keyword>
<dbReference type="CDD" id="cd05233">
    <property type="entry name" value="SDR_c"/>
    <property type="match status" value="1"/>
</dbReference>
<dbReference type="PRINTS" id="PR00080">
    <property type="entry name" value="SDRFAMILY"/>
</dbReference>
<feature type="compositionally biased region" description="Polar residues" evidence="7">
    <location>
        <begin position="549"/>
        <end position="562"/>
    </location>
</feature>
<evidence type="ECO:0000256" key="7">
    <source>
        <dbReference type="SAM" id="MobiDB-lite"/>
    </source>
</evidence>
<dbReference type="Pfam" id="PF00106">
    <property type="entry name" value="adh_short"/>
    <property type="match status" value="1"/>
</dbReference>
<dbReference type="PANTHER" id="PTHR44196">
    <property type="entry name" value="DEHYDROGENASE/REDUCTASE SDR FAMILY MEMBER 7B"/>
    <property type="match status" value="1"/>
</dbReference>
<sequence>MADSTKPKVRIHNEVYPFIHPAKFRGSLQDKVAIITGAAGAIGQGHAESFAVAGCRLFLVYNRTPPPATLEARCREFGAADVTFVQCNVSELSSCQHLVKEVLAAINGQADILVNNAGANMLAPMYEQDPKDFLYDMAVNFNGPYCLMRLLMPTFREQRSGCVINIASRAGTVVIPWSTSYCASKAALINLTGCIQKEADAEGHGGIHLYALHPGGVRSAMVEKKYSEESVSALPTATPAYKKGMLDFYNDSMHLSGMVSVALANGVAKEALRGRYFDVGHDLEDVLAYASEIKASPELYSLHTSFVGGLSNWGMGSRPNEAPFAFPGQLLAVALGAGLASVGPAVYHSLAVRERFASLPLLSSLVFHTPPLPTTAYECPANQGYRTEIVSLDPLLIYIHDFVSPQEAELIIHAGAAQLQPSPVTGYGSDAVSQARTSWSAPLPSGDGAVACVLRRAASFLGTVLHTGRDDMGAAQLVHYDNGQKFDLHHDWFRQPRITDADMAAGRRRMYNRVATFFVVLEANCSAGETYFPQVAAPAGVVVSREEGNQGNQRQTGATAQETTEDLPAGSTGPRLEGKTTGGGAKRPAPVWRAHENGGLAFRPMAGNALFWVNLFANGTGDGRTLHAGLPVGEGTKTAVNIWPRAFFGPDA</sequence>
<gene>
    <name evidence="9" type="ORF">SCUCBS95973_002950</name>
</gene>
<keyword evidence="4" id="KW-0223">Dioxygenase</keyword>
<evidence type="ECO:0000313" key="9">
    <source>
        <dbReference type="EMBL" id="CAK7216854.1"/>
    </source>
</evidence>
<evidence type="ECO:0000256" key="3">
    <source>
        <dbReference type="ARBA" id="ARBA00022857"/>
    </source>
</evidence>
<proteinExistence type="inferred from homology"/>
<evidence type="ECO:0000256" key="4">
    <source>
        <dbReference type="ARBA" id="ARBA00022964"/>
    </source>
</evidence>
<dbReference type="Gene3D" id="3.40.50.720">
    <property type="entry name" value="NAD(P)-binding Rossmann-like Domain"/>
    <property type="match status" value="1"/>
</dbReference>
<evidence type="ECO:0000259" key="8">
    <source>
        <dbReference type="SMART" id="SM00702"/>
    </source>
</evidence>
<comment type="similarity">
    <text evidence="2">Belongs to the short-chain dehydrogenases/reductases (SDR) family.</text>
</comment>
<dbReference type="PANTHER" id="PTHR44196:SF1">
    <property type="entry name" value="DEHYDROGENASE_REDUCTASE SDR FAMILY MEMBER 7B"/>
    <property type="match status" value="1"/>
</dbReference>
<dbReference type="InterPro" id="IPR006620">
    <property type="entry name" value="Pro_4_hyd_alph"/>
</dbReference>
<feature type="domain" description="Prolyl 4-hydroxylase alpha subunit" evidence="8">
    <location>
        <begin position="394"/>
        <end position="645"/>
    </location>
</feature>
<feature type="region of interest" description="Disordered" evidence="7">
    <location>
        <begin position="545"/>
        <end position="591"/>
    </location>
</feature>
<evidence type="ECO:0000256" key="2">
    <source>
        <dbReference type="ARBA" id="ARBA00006484"/>
    </source>
</evidence>
<organism evidence="9 10">
    <name type="scientific">Sporothrix curviconia</name>
    <dbReference type="NCBI Taxonomy" id="1260050"/>
    <lineage>
        <taxon>Eukaryota</taxon>
        <taxon>Fungi</taxon>
        <taxon>Dikarya</taxon>
        <taxon>Ascomycota</taxon>
        <taxon>Pezizomycotina</taxon>
        <taxon>Sordariomycetes</taxon>
        <taxon>Sordariomycetidae</taxon>
        <taxon>Ophiostomatales</taxon>
        <taxon>Ophiostomataceae</taxon>
        <taxon>Sporothrix</taxon>
    </lineage>
</organism>
<comment type="function">
    <text evidence="6">Putative oxidoreductase.</text>
</comment>
<comment type="cofactor">
    <cofactor evidence="1">
        <name>L-ascorbate</name>
        <dbReference type="ChEBI" id="CHEBI:38290"/>
    </cofactor>
</comment>
<dbReference type="SMART" id="SM00702">
    <property type="entry name" value="P4Hc"/>
    <property type="match status" value="1"/>
</dbReference>
<dbReference type="InterPro" id="IPR036291">
    <property type="entry name" value="NAD(P)-bd_dom_sf"/>
</dbReference>
<accession>A0ABP0BC82</accession>
<dbReference type="Gene3D" id="2.60.120.620">
    <property type="entry name" value="q2cbj1_9rhob like domain"/>
    <property type="match status" value="1"/>
</dbReference>
<comment type="caution">
    <text evidence="9">The sequence shown here is derived from an EMBL/GenBank/DDBJ whole genome shotgun (WGS) entry which is preliminary data.</text>
</comment>
<dbReference type="PROSITE" id="PS00061">
    <property type="entry name" value="ADH_SHORT"/>
    <property type="match status" value="1"/>
</dbReference>
<keyword evidence="3" id="KW-0521">NADP</keyword>
<dbReference type="InterPro" id="IPR002347">
    <property type="entry name" value="SDR_fam"/>
</dbReference>
<name>A0ABP0BC82_9PEZI</name>
<dbReference type="SUPFAM" id="SSF51735">
    <property type="entry name" value="NAD(P)-binding Rossmann-fold domains"/>
    <property type="match status" value="1"/>
</dbReference>